<sequence>MVKGAGAGFSKEEVSSGKYDALFAGLSVADLQAYSVVFKVMLESILVEISSGKYDELVAGMSTANLKTYSEMNDRGGSKCMMDISENVVGANAASNVQTTFNKVTLVSSGFSKETVHVEYEWKPPRCDHCKIFGHVDDQCPKNAMNIPTIDMTDDGFQVVVNKQKMNHGNSPKNGAPNMSTSTKDGLKPSSSFYSASSKKGGRKAPTNSSNMPTSNPYDLLSQEFDPENYTRSGGDPNLVQECIKQPSKKVGDRNQLQSDWKSVTRVCEPLNLINGNILMPTRNPVE</sequence>
<organism evidence="2 3">
    <name type="scientific">Tanacetum coccineum</name>
    <dbReference type="NCBI Taxonomy" id="301880"/>
    <lineage>
        <taxon>Eukaryota</taxon>
        <taxon>Viridiplantae</taxon>
        <taxon>Streptophyta</taxon>
        <taxon>Embryophyta</taxon>
        <taxon>Tracheophyta</taxon>
        <taxon>Spermatophyta</taxon>
        <taxon>Magnoliopsida</taxon>
        <taxon>eudicotyledons</taxon>
        <taxon>Gunneridae</taxon>
        <taxon>Pentapetalae</taxon>
        <taxon>asterids</taxon>
        <taxon>campanulids</taxon>
        <taxon>Asterales</taxon>
        <taxon>Asteraceae</taxon>
        <taxon>Asteroideae</taxon>
        <taxon>Anthemideae</taxon>
        <taxon>Anthemidinae</taxon>
        <taxon>Tanacetum</taxon>
    </lineage>
</organism>
<dbReference type="EMBL" id="BQNB010020558">
    <property type="protein sequence ID" value="GJT97248.1"/>
    <property type="molecule type" value="Genomic_DNA"/>
</dbReference>
<evidence type="ECO:0000313" key="2">
    <source>
        <dbReference type="EMBL" id="GJT97248.1"/>
    </source>
</evidence>
<reference evidence="2" key="1">
    <citation type="journal article" date="2022" name="Int. J. Mol. Sci.">
        <title>Draft Genome of Tanacetum Coccineum: Genomic Comparison of Closely Related Tanacetum-Family Plants.</title>
        <authorList>
            <person name="Yamashiro T."/>
            <person name="Shiraishi A."/>
            <person name="Nakayama K."/>
            <person name="Satake H."/>
        </authorList>
    </citation>
    <scope>NUCLEOTIDE SEQUENCE</scope>
</reference>
<protein>
    <recommendedName>
        <fullName evidence="4">Zinc knuckle CX2CX4HX4C</fullName>
    </recommendedName>
</protein>
<evidence type="ECO:0000256" key="1">
    <source>
        <dbReference type="SAM" id="MobiDB-lite"/>
    </source>
</evidence>
<gene>
    <name evidence="2" type="ORF">Tco_1092766</name>
</gene>
<name>A0ABQ5IAS1_9ASTR</name>
<keyword evidence="3" id="KW-1185">Reference proteome</keyword>
<accession>A0ABQ5IAS1</accession>
<comment type="caution">
    <text evidence="2">The sequence shown here is derived from an EMBL/GenBank/DDBJ whole genome shotgun (WGS) entry which is preliminary data.</text>
</comment>
<dbReference type="Proteomes" id="UP001151760">
    <property type="component" value="Unassembled WGS sequence"/>
</dbReference>
<feature type="compositionally biased region" description="Polar residues" evidence="1">
    <location>
        <begin position="167"/>
        <end position="184"/>
    </location>
</feature>
<evidence type="ECO:0000313" key="3">
    <source>
        <dbReference type="Proteomes" id="UP001151760"/>
    </source>
</evidence>
<feature type="region of interest" description="Disordered" evidence="1">
    <location>
        <begin position="165"/>
        <end position="237"/>
    </location>
</feature>
<evidence type="ECO:0008006" key="4">
    <source>
        <dbReference type="Google" id="ProtNLM"/>
    </source>
</evidence>
<feature type="compositionally biased region" description="Polar residues" evidence="1">
    <location>
        <begin position="206"/>
        <end position="217"/>
    </location>
</feature>
<reference evidence="2" key="2">
    <citation type="submission" date="2022-01" db="EMBL/GenBank/DDBJ databases">
        <authorList>
            <person name="Yamashiro T."/>
            <person name="Shiraishi A."/>
            <person name="Satake H."/>
            <person name="Nakayama K."/>
        </authorList>
    </citation>
    <scope>NUCLEOTIDE SEQUENCE</scope>
</reference>
<proteinExistence type="predicted"/>